<dbReference type="SMART" id="SM00398">
    <property type="entry name" value="HMG"/>
    <property type="match status" value="2"/>
</dbReference>
<gene>
    <name evidence="7" type="ORF">AV274_5066</name>
</gene>
<feature type="compositionally biased region" description="Basic and acidic residues" evidence="5">
    <location>
        <begin position="180"/>
        <end position="189"/>
    </location>
</feature>
<protein>
    <submittedName>
        <fullName evidence="7">High mobility group protein</fullName>
    </submittedName>
</protein>
<dbReference type="InterPro" id="IPR036910">
    <property type="entry name" value="HMG_box_dom_sf"/>
</dbReference>
<dbReference type="GO" id="GO:0003677">
    <property type="term" value="F:DNA binding"/>
    <property type="evidence" value="ECO:0007669"/>
    <property type="project" value="UniProtKB-UniRule"/>
</dbReference>
<dbReference type="PANTHER" id="PTHR48112">
    <property type="entry name" value="HIGH MOBILITY GROUP PROTEIN DSP1"/>
    <property type="match status" value="1"/>
</dbReference>
<dbReference type="InterPro" id="IPR009071">
    <property type="entry name" value="HMG_box_dom"/>
</dbReference>
<sequence length="228" mass="27162">MPRKVKEENTKQTTKRTKKEVDPDRPKKPLSPYFRYVADKRAEVKAANPDLKMTEITKKIGDMWAQESEEVKQRYQEPYDEEKKEYDKKMEEYKKTHPTGKKSTDPDMPKRPLSAYFLYANEHRDEVKKSNPDMKITQIAATLGEMWKALSEEDKKPYVEKHEQMKEEYDVAIKEYYESHPDALKEKEGKKKRSKAPKKEKKPKEEVEEKTETEEEEESENIFDNESE</sequence>
<name>A0A196SB84_BLAHN</name>
<feature type="compositionally biased region" description="Basic and acidic residues" evidence="5">
    <location>
        <begin position="1"/>
        <end position="10"/>
    </location>
</feature>
<dbReference type="STRING" id="478820.A0A196SB84"/>
<feature type="DNA-binding region" description="HMG box" evidence="4">
    <location>
        <begin position="26"/>
        <end position="94"/>
    </location>
</feature>
<evidence type="ECO:0000256" key="5">
    <source>
        <dbReference type="SAM" id="MobiDB-lite"/>
    </source>
</evidence>
<keyword evidence="2 4" id="KW-0238">DNA-binding</keyword>
<dbReference type="CDD" id="cd21983">
    <property type="entry name" value="HMG-box_SMARCE1"/>
    <property type="match status" value="1"/>
</dbReference>
<dbReference type="Proteomes" id="UP000078348">
    <property type="component" value="Unassembled WGS sequence"/>
</dbReference>
<dbReference type="InterPro" id="IPR050342">
    <property type="entry name" value="HMGB"/>
</dbReference>
<feature type="compositionally biased region" description="Basic and acidic residues" evidence="5">
    <location>
        <begin position="69"/>
        <end position="95"/>
    </location>
</feature>
<evidence type="ECO:0000256" key="1">
    <source>
        <dbReference type="ARBA" id="ARBA00004123"/>
    </source>
</evidence>
<reference evidence="7 8" key="1">
    <citation type="submission" date="2016-05" db="EMBL/GenBank/DDBJ databases">
        <title>Nuclear genome of Blastocystis sp. subtype 1 NandII.</title>
        <authorList>
            <person name="Gentekaki E."/>
            <person name="Curtis B."/>
            <person name="Stairs C."/>
            <person name="Eme L."/>
            <person name="Herman E."/>
            <person name="Klimes V."/>
            <person name="Arias M.C."/>
            <person name="Elias M."/>
            <person name="Hilliou F."/>
            <person name="Klute M."/>
            <person name="Malik S.-B."/>
            <person name="Pightling A."/>
            <person name="Rachubinski R."/>
            <person name="Salas D."/>
            <person name="Schlacht A."/>
            <person name="Suga H."/>
            <person name="Archibald J."/>
            <person name="Ball S.G."/>
            <person name="Clark G."/>
            <person name="Dacks J."/>
            <person name="Van Der Giezen M."/>
            <person name="Tsaousis A."/>
            <person name="Roger A."/>
        </authorList>
    </citation>
    <scope>NUCLEOTIDE SEQUENCE [LARGE SCALE GENOMIC DNA]</scope>
    <source>
        <strain evidence="8">ATCC 50177 / NandII</strain>
    </source>
</reference>
<keyword evidence="3 4" id="KW-0539">Nucleus</keyword>
<dbReference type="Pfam" id="PF00505">
    <property type="entry name" value="HMG_box"/>
    <property type="match status" value="2"/>
</dbReference>
<feature type="region of interest" description="Disordered" evidence="5">
    <location>
        <begin position="180"/>
        <end position="228"/>
    </location>
</feature>
<keyword evidence="8" id="KW-1185">Reference proteome</keyword>
<feature type="compositionally biased region" description="Basic residues" evidence="5">
    <location>
        <begin position="190"/>
        <end position="201"/>
    </location>
</feature>
<dbReference type="SUPFAM" id="SSF47095">
    <property type="entry name" value="HMG-box"/>
    <property type="match status" value="2"/>
</dbReference>
<feature type="DNA-binding region" description="HMG box" evidence="4">
    <location>
        <begin position="109"/>
        <end position="177"/>
    </location>
</feature>
<dbReference type="PRINTS" id="PR00886">
    <property type="entry name" value="HIGHMOBLTY12"/>
</dbReference>
<feature type="region of interest" description="Disordered" evidence="5">
    <location>
        <begin position="69"/>
        <end position="110"/>
    </location>
</feature>
<dbReference type="Gene3D" id="1.10.30.10">
    <property type="entry name" value="High mobility group box domain"/>
    <property type="match status" value="2"/>
</dbReference>
<dbReference type="PROSITE" id="PS50118">
    <property type="entry name" value="HMG_BOX_2"/>
    <property type="match status" value="2"/>
</dbReference>
<feature type="region of interest" description="Disordered" evidence="5">
    <location>
        <begin position="1"/>
        <end position="33"/>
    </location>
</feature>
<dbReference type="EMBL" id="LXWW01000430">
    <property type="protein sequence ID" value="OAO13269.1"/>
    <property type="molecule type" value="Genomic_DNA"/>
</dbReference>
<evidence type="ECO:0000256" key="2">
    <source>
        <dbReference type="ARBA" id="ARBA00023125"/>
    </source>
</evidence>
<feature type="domain" description="HMG box" evidence="6">
    <location>
        <begin position="109"/>
        <end position="177"/>
    </location>
</feature>
<comment type="caution">
    <text evidence="7">The sequence shown here is derived from an EMBL/GenBank/DDBJ whole genome shotgun (WGS) entry which is preliminary data.</text>
</comment>
<dbReference type="GO" id="GO:0005634">
    <property type="term" value="C:nucleus"/>
    <property type="evidence" value="ECO:0007669"/>
    <property type="project" value="UniProtKB-SubCell"/>
</dbReference>
<evidence type="ECO:0000256" key="3">
    <source>
        <dbReference type="ARBA" id="ARBA00023242"/>
    </source>
</evidence>
<evidence type="ECO:0000256" key="4">
    <source>
        <dbReference type="PROSITE-ProRule" id="PRU00267"/>
    </source>
</evidence>
<dbReference type="PANTHER" id="PTHR48112:SF32">
    <property type="entry name" value="HIGH MOBILITY GROUP PROTEIN B3"/>
    <property type="match status" value="1"/>
</dbReference>
<evidence type="ECO:0000259" key="6">
    <source>
        <dbReference type="PROSITE" id="PS50118"/>
    </source>
</evidence>
<feature type="domain" description="HMG box" evidence="6">
    <location>
        <begin position="26"/>
        <end position="94"/>
    </location>
</feature>
<dbReference type="AlphaFoldDB" id="A0A196SB84"/>
<accession>A0A196SB84</accession>
<organism evidence="7 8">
    <name type="scientific">Blastocystis sp. subtype 1 (strain ATCC 50177 / NandII)</name>
    <dbReference type="NCBI Taxonomy" id="478820"/>
    <lineage>
        <taxon>Eukaryota</taxon>
        <taxon>Sar</taxon>
        <taxon>Stramenopiles</taxon>
        <taxon>Bigyra</taxon>
        <taxon>Opalozoa</taxon>
        <taxon>Opalinata</taxon>
        <taxon>Blastocystidae</taxon>
        <taxon>Blastocystis</taxon>
    </lineage>
</organism>
<dbReference type="OrthoDB" id="1919336at2759"/>
<evidence type="ECO:0000313" key="8">
    <source>
        <dbReference type="Proteomes" id="UP000078348"/>
    </source>
</evidence>
<feature type="compositionally biased region" description="Acidic residues" evidence="5">
    <location>
        <begin position="208"/>
        <end position="228"/>
    </location>
</feature>
<evidence type="ECO:0000313" key="7">
    <source>
        <dbReference type="EMBL" id="OAO13269.1"/>
    </source>
</evidence>
<proteinExistence type="predicted"/>
<comment type="subcellular location">
    <subcellularLocation>
        <location evidence="1">Nucleus</location>
    </subcellularLocation>
</comment>